<evidence type="ECO:0000313" key="4">
    <source>
        <dbReference type="Proteomes" id="UP000005204"/>
    </source>
</evidence>
<dbReference type="RefSeq" id="XP_012547690.3">
    <property type="nucleotide sequence ID" value="XM_012692236.4"/>
</dbReference>
<dbReference type="KEGG" id="bmor:105841987"/>
<organism evidence="3 4">
    <name type="scientific">Bombyx mori</name>
    <name type="common">Silk moth</name>
    <dbReference type="NCBI Taxonomy" id="7091"/>
    <lineage>
        <taxon>Eukaryota</taxon>
        <taxon>Metazoa</taxon>
        <taxon>Ecdysozoa</taxon>
        <taxon>Arthropoda</taxon>
        <taxon>Hexapoda</taxon>
        <taxon>Insecta</taxon>
        <taxon>Pterygota</taxon>
        <taxon>Neoptera</taxon>
        <taxon>Endopterygota</taxon>
        <taxon>Lepidoptera</taxon>
        <taxon>Glossata</taxon>
        <taxon>Ditrysia</taxon>
        <taxon>Bombycoidea</taxon>
        <taxon>Bombycidae</taxon>
        <taxon>Bombycinae</taxon>
        <taxon>Bombyx</taxon>
    </lineage>
</organism>
<keyword evidence="2" id="KW-0732">Signal</keyword>
<keyword evidence="4" id="KW-1185">Reference proteome</keyword>
<reference evidence="4" key="1">
    <citation type="journal article" date="2008" name="Insect Biochem. Mol. Biol.">
        <title>The genome of a lepidopteran model insect, the silkworm Bombyx mori.</title>
        <authorList>
            <consortium name="International Silkworm Genome Consortium"/>
        </authorList>
    </citation>
    <scope>NUCLEOTIDE SEQUENCE [LARGE SCALE GENOMIC DNA]</scope>
    <source>
        <strain evidence="4">p50T</strain>
    </source>
</reference>
<name>A0A8R2C6Y4_BOMMO</name>
<reference evidence="3" key="2">
    <citation type="submission" date="2022-06" db="UniProtKB">
        <authorList>
            <consortium name="EnsemblMetazoa"/>
        </authorList>
    </citation>
    <scope>IDENTIFICATION</scope>
    <source>
        <strain evidence="3">p50T (Dazao)</strain>
    </source>
</reference>
<evidence type="ECO:0000256" key="1">
    <source>
        <dbReference type="SAM" id="MobiDB-lite"/>
    </source>
</evidence>
<evidence type="ECO:0000313" key="3">
    <source>
        <dbReference type="EnsemblMetazoa" id="XP_012547690.3"/>
    </source>
</evidence>
<accession>A0A8R2C6Y4</accession>
<sequence>MKSILFVILYILHQGYTASITCNGCNKGDHCLQLTPKIEKEIDVIVDKVTDFLNNLAMEHEDFDVTLLKIEIEKHSDDEIEEKEVKLQVYVNDCSNIDKRLLDKFNNTMDLKNKGAGNSDDRRLKSGKENNDAFNFETEQSENDLVKDSKLSKVRNDDPLEEPVVKELSNDDTEHRVTGDGDPKTRSIEEDNIIKDSEVNGDKSGNDDVSLIDKEIIEASLNDSKVLKPKRVDISGTASDSTDNIDGVSKGHANPEIMILNLAQNGQELLKELERIKGKKNPLLVYVQKEDGESKYVFLDSK</sequence>
<evidence type="ECO:0000256" key="2">
    <source>
        <dbReference type="SAM" id="SignalP"/>
    </source>
</evidence>
<dbReference type="EnsemblMetazoa" id="XM_012692236.3">
    <property type="protein sequence ID" value="XP_012547690.3"/>
    <property type="gene ID" value="LOC105841987"/>
</dbReference>
<proteinExistence type="predicted"/>
<feature type="region of interest" description="Disordered" evidence="1">
    <location>
        <begin position="149"/>
        <end position="207"/>
    </location>
</feature>
<protein>
    <submittedName>
        <fullName evidence="3">Uncharacterized protein</fullName>
    </submittedName>
</protein>
<feature type="chain" id="PRO_5035920695" evidence="2">
    <location>
        <begin position="18"/>
        <end position="302"/>
    </location>
</feature>
<dbReference type="AlphaFoldDB" id="A0A8R2C6Y4"/>
<dbReference type="GeneID" id="105841987"/>
<feature type="signal peptide" evidence="2">
    <location>
        <begin position="1"/>
        <end position="17"/>
    </location>
</feature>
<dbReference type="Proteomes" id="UP000005204">
    <property type="component" value="Unassembled WGS sequence"/>
</dbReference>